<dbReference type="RefSeq" id="WP_031050658.1">
    <property type="nucleotide sequence ID" value="NZ_JBHSPX010000015.1"/>
</dbReference>
<accession>A0ABW1MUI2</accession>
<dbReference type="EMBL" id="JBHSPX010000015">
    <property type="protein sequence ID" value="MFC6067500.1"/>
    <property type="molecule type" value="Genomic_DNA"/>
</dbReference>
<dbReference type="Gene3D" id="2.40.180.10">
    <property type="entry name" value="Catalase core domain"/>
    <property type="match status" value="1"/>
</dbReference>
<keyword evidence="3" id="KW-1185">Reference proteome</keyword>
<evidence type="ECO:0000313" key="3">
    <source>
        <dbReference type="Proteomes" id="UP001596139"/>
    </source>
</evidence>
<dbReference type="Proteomes" id="UP001596139">
    <property type="component" value="Unassembled WGS sequence"/>
</dbReference>
<protein>
    <submittedName>
        <fullName evidence="2">Catalase family protein</fullName>
    </submittedName>
</protein>
<dbReference type="InterPro" id="IPR020835">
    <property type="entry name" value="Catalase_sf"/>
</dbReference>
<dbReference type="PANTHER" id="PTHR36195:SF4">
    <property type="entry name" value="DOMAIN PROTEIN, PUTATIVE (AFU_ORTHOLOGUE AFUA_5G01990)-RELATED"/>
    <property type="match status" value="1"/>
</dbReference>
<proteinExistence type="predicted"/>
<name>A0ABW1MUI2_9ACTN</name>
<gene>
    <name evidence="2" type="ORF">ACFP4F_33815</name>
</gene>
<dbReference type="SUPFAM" id="SSF56634">
    <property type="entry name" value="Heme-dependent catalase-like"/>
    <property type="match status" value="1"/>
</dbReference>
<dbReference type="PANTHER" id="PTHR36195">
    <property type="entry name" value="DOMAIN PROTEIN, PUTATIVE (AFU_ORTHOLOGUE AFUA_5G01990)-RELATED-RELATED"/>
    <property type="match status" value="1"/>
</dbReference>
<organism evidence="2 3">
    <name type="scientific">Streptomyces ochraceiscleroticus</name>
    <dbReference type="NCBI Taxonomy" id="47761"/>
    <lineage>
        <taxon>Bacteria</taxon>
        <taxon>Bacillati</taxon>
        <taxon>Actinomycetota</taxon>
        <taxon>Actinomycetes</taxon>
        <taxon>Kitasatosporales</taxon>
        <taxon>Streptomycetaceae</taxon>
        <taxon>Streptomyces</taxon>
    </lineage>
</organism>
<feature type="region of interest" description="Disordered" evidence="1">
    <location>
        <begin position="351"/>
        <end position="384"/>
    </location>
</feature>
<dbReference type="CDD" id="cd08152">
    <property type="entry name" value="y4iL_like"/>
    <property type="match status" value="1"/>
</dbReference>
<evidence type="ECO:0000313" key="2">
    <source>
        <dbReference type="EMBL" id="MFC6067500.1"/>
    </source>
</evidence>
<comment type="caution">
    <text evidence="2">The sequence shown here is derived from an EMBL/GenBank/DDBJ whole genome shotgun (WGS) entry which is preliminary data.</text>
</comment>
<sequence length="384" mass="42863">MAARFVPYTRDVEDEDPHFDRHLQTVIDKTRRFIAESVTAGGTGRAVRDAHAKGYGVVRGQVEILTGLPPEYAQGIYATPGTHDALIRFSNGSPHAGADARLGNATGLALKIFDIKGPTLLEDEPDAGTFDYANINAPIFFCNTVEHYLFIQDLFLNAPDYFSQGRPGAHRFFAEFVTGKGTLAQEDWAWDEFLAFLRLSKIPPVNVLLSSYWTMGAVRHGNHIAKVRIAPDPHCAAAVDRRAIDATSAPEVFRPALVAELQERPYAFDIQVQLCTDLERMPVEDTTVEWPEQLSPFVTVARLRLPRQDISGQDNLEKMDALSFTPWRVTAEHAPLGNIMRARKEVYRQSSIERHKLNQQPRKEPRSADEVLPPAHDRDDAVGG</sequence>
<evidence type="ECO:0000256" key="1">
    <source>
        <dbReference type="SAM" id="MobiDB-lite"/>
    </source>
</evidence>
<reference evidence="3" key="1">
    <citation type="journal article" date="2019" name="Int. J. Syst. Evol. Microbiol.">
        <title>The Global Catalogue of Microorganisms (GCM) 10K type strain sequencing project: providing services to taxonomists for standard genome sequencing and annotation.</title>
        <authorList>
            <consortium name="The Broad Institute Genomics Platform"/>
            <consortium name="The Broad Institute Genome Sequencing Center for Infectious Disease"/>
            <person name="Wu L."/>
            <person name="Ma J."/>
        </authorList>
    </citation>
    <scope>NUCLEOTIDE SEQUENCE [LARGE SCALE GENOMIC DNA]</scope>
    <source>
        <strain evidence="3">CGMCC 1.15180</strain>
    </source>
</reference>